<evidence type="ECO:0000259" key="5">
    <source>
        <dbReference type="Pfam" id="PF01321"/>
    </source>
</evidence>
<evidence type="ECO:0000256" key="2">
    <source>
        <dbReference type="ARBA" id="ARBA00022801"/>
    </source>
</evidence>
<dbReference type="InterPro" id="IPR000587">
    <property type="entry name" value="Creatinase_N"/>
</dbReference>
<proteinExistence type="inferred from homology"/>
<comment type="caution">
    <text evidence="6">The sequence shown here is derived from an EMBL/GenBank/DDBJ whole genome shotgun (WGS) entry which is preliminary data.</text>
</comment>
<name>A0A4R2QN03_9PSEU</name>
<keyword evidence="1 3" id="KW-0479">Metal-binding</keyword>
<gene>
    <name evidence="6" type="ORF">EV191_107227</name>
</gene>
<dbReference type="SUPFAM" id="SSF55920">
    <property type="entry name" value="Creatinase/aminopeptidase"/>
    <property type="match status" value="1"/>
</dbReference>
<dbReference type="PROSITE" id="PS00491">
    <property type="entry name" value="PROLINE_PEPTIDASE"/>
    <property type="match status" value="1"/>
</dbReference>
<evidence type="ECO:0000259" key="4">
    <source>
        <dbReference type="Pfam" id="PF00557"/>
    </source>
</evidence>
<dbReference type="Gene3D" id="3.40.350.10">
    <property type="entry name" value="Creatinase/prolidase N-terminal domain"/>
    <property type="match status" value="1"/>
</dbReference>
<feature type="domain" description="Peptidase M24" evidence="4">
    <location>
        <begin position="186"/>
        <end position="388"/>
    </location>
</feature>
<dbReference type="GO" id="GO:0046872">
    <property type="term" value="F:metal ion binding"/>
    <property type="evidence" value="ECO:0007669"/>
    <property type="project" value="UniProtKB-KW"/>
</dbReference>
<dbReference type="InterPro" id="IPR036005">
    <property type="entry name" value="Creatinase/aminopeptidase-like"/>
</dbReference>
<evidence type="ECO:0000256" key="1">
    <source>
        <dbReference type="ARBA" id="ARBA00022723"/>
    </source>
</evidence>
<dbReference type="AlphaFoldDB" id="A0A4R2QN03"/>
<evidence type="ECO:0000313" key="6">
    <source>
        <dbReference type="EMBL" id="TCP50963.1"/>
    </source>
</evidence>
<reference evidence="6 7" key="1">
    <citation type="submission" date="2019-03" db="EMBL/GenBank/DDBJ databases">
        <title>Genomic Encyclopedia of Type Strains, Phase IV (KMG-IV): sequencing the most valuable type-strain genomes for metagenomic binning, comparative biology and taxonomic classification.</title>
        <authorList>
            <person name="Goeker M."/>
        </authorList>
    </citation>
    <scope>NUCLEOTIDE SEQUENCE [LARGE SCALE GENOMIC DNA]</scope>
    <source>
        <strain evidence="6 7">DSM 45765</strain>
    </source>
</reference>
<evidence type="ECO:0000313" key="7">
    <source>
        <dbReference type="Proteomes" id="UP000294911"/>
    </source>
</evidence>
<keyword evidence="2" id="KW-0378">Hydrolase</keyword>
<dbReference type="InterPro" id="IPR000994">
    <property type="entry name" value="Pept_M24"/>
</dbReference>
<organism evidence="6 7">
    <name type="scientific">Tamaricihabitans halophyticus</name>
    <dbReference type="NCBI Taxonomy" id="1262583"/>
    <lineage>
        <taxon>Bacteria</taxon>
        <taxon>Bacillati</taxon>
        <taxon>Actinomycetota</taxon>
        <taxon>Actinomycetes</taxon>
        <taxon>Pseudonocardiales</taxon>
        <taxon>Pseudonocardiaceae</taxon>
        <taxon>Tamaricihabitans</taxon>
    </lineage>
</organism>
<dbReference type="PANTHER" id="PTHR46112:SF3">
    <property type="entry name" value="AMINOPEPTIDASE YPDF"/>
    <property type="match status" value="1"/>
</dbReference>
<dbReference type="InterPro" id="IPR050659">
    <property type="entry name" value="Peptidase_M24B"/>
</dbReference>
<dbReference type="InterPro" id="IPR029149">
    <property type="entry name" value="Creatin/AminoP/Spt16_N"/>
</dbReference>
<dbReference type="Gene3D" id="3.90.230.10">
    <property type="entry name" value="Creatinase/methionine aminopeptidase superfamily"/>
    <property type="match status" value="1"/>
</dbReference>
<feature type="domain" description="Creatinase N-terminal" evidence="5">
    <location>
        <begin position="45"/>
        <end position="177"/>
    </location>
</feature>
<dbReference type="SUPFAM" id="SSF53092">
    <property type="entry name" value="Creatinase/prolidase N-terminal domain"/>
    <property type="match status" value="1"/>
</dbReference>
<keyword evidence="7" id="KW-1185">Reference proteome</keyword>
<dbReference type="Pfam" id="PF01321">
    <property type="entry name" value="Creatinase_N"/>
    <property type="match status" value="1"/>
</dbReference>
<keyword evidence="6" id="KW-0645">Protease</keyword>
<dbReference type="InterPro" id="IPR001131">
    <property type="entry name" value="Peptidase_M24B_aminopep-P_CS"/>
</dbReference>
<sequence length="404" mass="42949">MPGNLLARYVPDAPLWRDGATLGVRLHGMATTISTAPDATQLRTRLDKAAKQAASADTDALLIAPGSDMRYLLGVGGESHERLSCLVLPANGRDPVLVVPRLEAPGYADVPLDDLGVQLHTWVDGTDPYQLVAEAADKPRQVALSDTTQAVHVFGFHTALPEARQALAGPVLRELRMRKDDAEVAALREAGAAIDRVHARMGEWLRPGRTEAEVAADVCEAIVAEGHTHVAFVTVGAGPNGASPHHDVSDRVIADNDVVVVDIGGPLPSGYNSDCTRTYALGAPSTDIADCYAVLEEAQRAAVHAVRPGARAQDIDDAARSIISAAGHAERFIHRTGHGIGLDVHEEPYIMGGNDLHLEPGMAFSVEPGIYFPGQWGARIEDIVVVTDDGVESLNRQPHSLVEL</sequence>
<keyword evidence="6" id="KW-0031">Aminopeptidase</keyword>
<dbReference type="Pfam" id="PF00557">
    <property type="entry name" value="Peptidase_M24"/>
    <property type="match status" value="1"/>
</dbReference>
<dbReference type="PANTHER" id="PTHR46112">
    <property type="entry name" value="AMINOPEPTIDASE"/>
    <property type="match status" value="1"/>
</dbReference>
<dbReference type="EMBL" id="SLXQ01000007">
    <property type="protein sequence ID" value="TCP50963.1"/>
    <property type="molecule type" value="Genomic_DNA"/>
</dbReference>
<dbReference type="GO" id="GO:0004177">
    <property type="term" value="F:aminopeptidase activity"/>
    <property type="evidence" value="ECO:0007669"/>
    <property type="project" value="UniProtKB-KW"/>
</dbReference>
<protein>
    <submittedName>
        <fullName evidence="6">Xaa-Pro aminopeptidase</fullName>
    </submittedName>
</protein>
<accession>A0A4R2QN03</accession>
<evidence type="ECO:0000256" key="3">
    <source>
        <dbReference type="RuleBase" id="RU000590"/>
    </source>
</evidence>
<dbReference type="Proteomes" id="UP000294911">
    <property type="component" value="Unassembled WGS sequence"/>
</dbReference>
<comment type="similarity">
    <text evidence="3">Belongs to the peptidase M24B family.</text>
</comment>